<dbReference type="EMBL" id="LXQA010660806">
    <property type="protein sequence ID" value="MCI64673.1"/>
    <property type="molecule type" value="Genomic_DNA"/>
</dbReference>
<proteinExistence type="predicted"/>
<feature type="non-terminal residue" evidence="1">
    <location>
        <position position="65"/>
    </location>
</feature>
<evidence type="ECO:0000313" key="1">
    <source>
        <dbReference type="EMBL" id="MCI64673.1"/>
    </source>
</evidence>
<comment type="caution">
    <text evidence="1">The sequence shown here is derived from an EMBL/GenBank/DDBJ whole genome shotgun (WGS) entry which is preliminary data.</text>
</comment>
<keyword evidence="2" id="KW-1185">Reference proteome</keyword>
<accession>A0A392TU17</accession>
<name>A0A392TU17_9FABA</name>
<sequence>MPQLVKHGPFQSHPCCYTSHVSSRLPVSFVSLNPSNNPAKDIKSYNNNDLIQSLCRGGNLKQAVQ</sequence>
<dbReference type="Proteomes" id="UP000265520">
    <property type="component" value="Unassembled WGS sequence"/>
</dbReference>
<reference evidence="1 2" key="1">
    <citation type="journal article" date="2018" name="Front. Plant Sci.">
        <title>Red Clover (Trifolium pratense) and Zigzag Clover (T. medium) - A Picture of Genomic Similarities and Differences.</title>
        <authorList>
            <person name="Dluhosova J."/>
            <person name="Istvanek J."/>
            <person name="Nedelnik J."/>
            <person name="Repkova J."/>
        </authorList>
    </citation>
    <scope>NUCLEOTIDE SEQUENCE [LARGE SCALE GENOMIC DNA]</scope>
    <source>
        <strain evidence="2">cv. 10/8</strain>
        <tissue evidence="1">Leaf</tissue>
    </source>
</reference>
<evidence type="ECO:0000313" key="2">
    <source>
        <dbReference type="Proteomes" id="UP000265520"/>
    </source>
</evidence>
<protein>
    <submittedName>
        <fullName evidence="1">Pentatricopeptide repeat-containing protein chloroplastic-like</fullName>
    </submittedName>
</protein>
<dbReference type="AlphaFoldDB" id="A0A392TU17"/>
<organism evidence="1 2">
    <name type="scientific">Trifolium medium</name>
    <dbReference type="NCBI Taxonomy" id="97028"/>
    <lineage>
        <taxon>Eukaryota</taxon>
        <taxon>Viridiplantae</taxon>
        <taxon>Streptophyta</taxon>
        <taxon>Embryophyta</taxon>
        <taxon>Tracheophyta</taxon>
        <taxon>Spermatophyta</taxon>
        <taxon>Magnoliopsida</taxon>
        <taxon>eudicotyledons</taxon>
        <taxon>Gunneridae</taxon>
        <taxon>Pentapetalae</taxon>
        <taxon>rosids</taxon>
        <taxon>fabids</taxon>
        <taxon>Fabales</taxon>
        <taxon>Fabaceae</taxon>
        <taxon>Papilionoideae</taxon>
        <taxon>50 kb inversion clade</taxon>
        <taxon>NPAAA clade</taxon>
        <taxon>Hologalegina</taxon>
        <taxon>IRL clade</taxon>
        <taxon>Trifolieae</taxon>
        <taxon>Trifolium</taxon>
    </lineage>
</organism>